<dbReference type="STRING" id="941907.SAMN06295910_1730"/>
<dbReference type="InterPro" id="IPR032609">
    <property type="entry name" value="DUF4893"/>
</dbReference>
<dbReference type="EMBL" id="LT840185">
    <property type="protein sequence ID" value="SMF69454.1"/>
    <property type="molecule type" value="Genomic_DNA"/>
</dbReference>
<reference evidence="2" key="1">
    <citation type="submission" date="2017-04" db="EMBL/GenBank/DDBJ databases">
        <authorList>
            <person name="Varghese N."/>
            <person name="Submissions S."/>
        </authorList>
    </citation>
    <scope>NUCLEOTIDE SEQUENCE [LARGE SCALE GENOMIC DNA]</scope>
    <source>
        <strain evidence="2">Dd16</strain>
    </source>
</reference>
<dbReference type="PROSITE" id="PS51257">
    <property type="entry name" value="PROKAR_LIPOPROTEIN"/>
    <property type="match status" value="1"/>
</dbReference>
<dbReference type="OrthoDB" id="9153930at2"/>
<keyword evidence="2" id="KW-1185">Reference proteome</keyword>
<proteinExistence type="predicted"/>
<organism evidence="1 2">
    <name type="scientific">Allosphingosinicella indica</name>
    <dbReference type="NCBI Taxonomy" id="941907"/>
    <lineage>
        <taxon>Bacteria</taxon>
        <taxon>Pseudomonadati</taxon>
        <taxon>Pseudomonadota</taxon>
        <taxon>Alphaproteobacteria</taxon>
        <taxon>Sphingomonadales</taxon>
        <taxon>Sphingomonadaceae</taxon>
        <taxon>Allosphingosinicella</taxon>
    </lineage>
</organism>
<evidence type="ECO:0000313" key="2">
    <source>
        <dbReference type="Proteomes" id="UP000192934"/>
    </source>
</evidence>
<evidence type="ECO:0008006" key="3">
    <source>
        <dbReference type="Google" id="ProtNLM"/>
    </source>
</evidence>
<dbReference type="Pfam" id="PF16233">
    <property type="entry name" value="DUF4893"/>
    <property type="match status" value="1"/>
</dbReference>
<sequence length="229" mass="24834">MAPRITRWLAMIGLAAIVSGCAHRPRADAPAPVVEVEDTEAAPEWRVVARANDETRIDGIADAWRRGLDEASRTRGFRGLIAAEGALLDPGAALPRPAPPPGPYQCRVIKLGTAGRSGPPFVAYKPFFCYVEAEGPLLTIVKQTGSQRPAGRLYPDSDENRLVFLGTLALGNEDAPLPYGEDQDRDMAGVVERVAPFRWRLVIPFPRRESTLDVFELVPVTESARPAAG</sequence>
<name>A0A1X7GGH4_9SPHN</name>
<gene>
    <name evidence="1" type="ORF">SAMN06295910_1730</name>
</gene>
<dbReference type="AlphaFoldDB" id="A0A1X7GGH4"/>
<dbReference type="Proteomes" id="UP000192934">
    <property type="component" value="Chromosome I"/>
</dbReference>
<protein>
    <recommendedName>
        <fullName evidence="3">DUF4893 domain-containing protein</fullName>
    </recommendedName>
</protein>
<accession>A0A1X7GGH4</accession>
<evidence type="ECO:0000313" key="1">
    <source>
        <dbReference type="EMBL" id="SMF69454.1"/>
    </source>
</evidence>